<comment type="caution">
    <text evidence="3">The sequence shown here is derived from an EMBL/GenBank/DDBJ whole genome shotgun (WGS) entry which is preliminary data.</text>
</comment>
<sequence length="325" mass="33799">MNHRRMILLSFLAPGILSGQASIAADYPTGPITFIAPFAAGSTTDAAARVLAQHMTKTLGQPAVIDNRVGAGGTIGLTGAFRSKPDGYTLVFTSLSAQIISSFSVPGLPWDPATSFTPIGQIAIVPMAMAVSGTLPISSLRELVAYAKSHPNELTFGTLGSSTAQSLAMATFMKRTGISMREIPYKTSAQIFTDVAAGRVDIVIDNVANILPILQGGRVRPLAVTTGERVSAMKATPTISEAMIPGFAMASWVGLAAPAGTPPGVIATVSAALKKALDSAEYKEWLQSNGALPADHTDPKGFSEFIDSELNLWRSAAALAGVINK</sequence>
<proteinExistence type="inferred from homology"/>
<dbReference type="Proteomes" id="UP000478064">
    <property type="component" value="Unassembled WGS sequence"/>
</dbReference>
<evidence type="ECO:0000256" key="1">
    <source>
        <dbReference type="ARBA" id="ARBA00006987"/>
    </source>
</evidence>
<evidence type="ECO:0008006" key="5">
    <source>
        <dbReference type="Google" id="ProtNLM"/>
    </source>
</evidence>
<evidence type="ECO:0000256" key="2">
    <source>
        <dbReference type="SAM" id="SignalP"/>
    </source>
</evidence>
<dbReference type="PIRSF" id="PIRSF017082">
    <property type="entry name" value="YflP"/>
    <property type="match status" value="1"/>
</dbReference>
<accession>A0A6L5I2N8</accession>
<dbReference type="PANTHER" id="PTHR42928">
    <property type="entry name" value="TRICARBOXYLATE-BINDING PROTEIN"/>
    <property type="match status" value="1"/>
</dbReference>
<dbReference type="EMBL" id="WIVU01000136">
    <property type="protein sequence ID" value="MQU09498.1"/>
    <property type="molecule type" value="Genomic_DNA"/>
</dbReference>
<keyword evidence="2" id="KW-0732">Signal</keyword>
<dbReference type="PANTHER" id="PTHR42928:SF5">
    <property type="entry name" value="BLR1237 PROTEIN"/>
    <property type="match status" value="1"/>
</dbReference>
<dbReference type="Gene3D" id="3.40.190.10">
    <property type="entry name" value="Periplasmic binding protein-like II"/>
    <property type="match status" value="1"/>
</dbReference>
<dbReference type="SUPFAM" id="SSF53850">
    <property type="entry name" value="Periplasmic binding protein-like II"/>
    <property type="match status" value="1"/>
</dbReference>
<dbReference type="CDD" id="cd07012">
    <property type="entry name" value="PBP2_Bug_TTT"/>
    <property type="match status" value="1"/>
</dbReference>
<dbReference type="InterPro" id="IPR005064">
    <property type="entry name" value="BUG"/>
</dbReference>
<dbReference type="AlphaFoldDB" id="A0A6L5I2N8"/>
<dbReference type="Pfam" id="PF03401">
    <property type="entry name" value="TctC"/>
    <property type="match status" value="1"/>
</dbReference>
<dbReference type="InterPro" id="IPR042100">
    <property type="entry name" value="Bug_dom1"/>
</dbReference>
<feature type="chain" id="PRO_5027036659" description="Tripartite tricarboxylate transporter substrate binding protein" evidence="2">
    <location>
        <begin position="25"/>
        <end position="325"/>
    </location>
</feature>
<comment type="similarity">
    <text evidence="1">Belongs to the UPF0065 (bug) family.</text>
</comment>
<evidence type="ECO:0000313" key="3">
    <source>
        <dbReference type="EMBL" id="MQU09498.1"/>
    </source>
</evidence>
<organism evidence="3 4">
    <name type="scientific">Pseudomonas helleri</name>
    <dbReference type="NCBI Taxonomy" id="1608996"/>
    <lineage>
        <taxon>Bacteria</taxon>
        <taxon>Pseudomonadati</taxon>
        <taxon>Pseudomonadota</taxon>
        <taxon>Gammaproteobacteria</taxon>
        <taxon>Pseudomonadales</taxon>
        <taxon>Pseudomonadaceae</taxon>
        <taxon>Pseudomonas</taxon>
    </lineage>
</organism>
<protein>
    <recommendedName>
        <fullName evidence="5">Tripartite tricarboxylate transporter substrate binding protein</fullName>
    </recommendedName>
</protein>
<name>A0A6L5I2N8_9PSED</name>
<gene>
    <name evidence="3" type="ORF">GHO27_28055</name>
</gene>
<dbReference type="Gene3D" id="3.40.190.150">
    <property type="entry name" value="Bordetella uptake gene, domain 1"/>
    <property type="match status" value="1"/>
</dbReference>
<dbReference type="RefSeq" id="WP_153376264.1">
    <property type="nucleotide sequence ID" value="NZ_WIVU01000136.1"/>
</dbReference>
<reference evidence="3 4" key="1">
    <citation type="submission" date="2019-10" db="EMBL/GenBank/DDBJ databases">
        <title>Evaluation of single-gene subtyping targets for Pseudomonas.</title>
        <authorList>
            <person name="Reichler S.J."/>
            <person name="Orsi R.H."/>
            <person name="Wiedmann M."/>
            <person name="Martin N.H."/>
            <person name="Murphy S.I."/>
        </authorList>
    </citation>
    <scope>NUCLEOTIDE SEQUENCE [LARGE SCALE GENOMIC DNA]</scope>
    <source>
        <strain evidence="3 4">FSL R10-1637</strain>
    </source>
</reference>
<evidence type="ECO:0000313" key="4">
    <source>
        <dbReference type="Proteomes" id="UP000478064"/>
    </source>
</evidence>
<feature type="signal peptide" evidence="2">
    <location>
        <begin position="1"/>
        <end position="24"/>
    </location>
</feature>